<protein>
    <recommendedName>
        <fullName evidence="2">FP protein C-terminal domain-containing protein</fullName>
    </recommendedName>
</protein>
<evidence type="ECO:0000313" key="4">
    <source>
        <dbReference type="Proteomes" id="UP000325440"/>
    </source>
</evidence>
<feature type="coiled-coil region" evidence="1">
    <location>
        <begin position="62"/>
        <end position="89"/>
    </location>
</feature>
<feature type="domain" description="FP protein C-terminal" evidence="2">
    <location>
        <begin position="201"/>
        <end position="251"/>
    </location>
</feature>
<accession>A0A5E4MMR6</accession>
<evidence type="ECO:0000256" key="1">
    <source>
        <dbReference type="SAM" id="Coils"/>
    </source>
</evidence>
<organism evidence="3 4">
    <name type="scientific">Cinara cedri</name>
    <dbReference type="NCBI Taxonomy" id="506608"/>
    <lineage>
        <taxon>Eukaryota</taxon>
        <taxon>Metazoa</taxon>
        <taxon>Ecdysozoa</taxon>
        <taxon>Arthropoda</taxon>
        <taxon>Hexapoda</taxon>
        <taxon>Insecta</taxon>
        <taxon>Pterygota</taxon>
        <taxon>Neoptera</taxon>
        <taxon>Paraneoptera</taxon>
        <taxon>Hemiptera</taxon>
        <taxon>Sternorrhyncha</taxon>
        <taxon>Aphidomorpha</taxon>
        <taxon>Aphidoidea</taxon>
        <taxon>Aphididae</taxon>
        <taxon>Lachninae</taxon>
        <taxon>Cinara</taxon>
    </lineage>
</organism>
<sequence>MSKATKSKWACSKCKFNDKTQPPINVTQQINPVFNITNDDFNNLTETVKFMSAKFDSFGTQLQELLSSVKQMREENQLLKEQNNKNNNEILLLVNRVNTLEQKALENCIEIVGVPEIKDENSVDTAKITISKLGVETTVKNAFRVSSKVINKPRKLVAELSSRQCSINIIINFKKVKPRGNTFHEKWGMEAIYINNYLSVFNRNLLLKTKAFAREAGFKFVWIKDSKVFIKKNEDQKAILIENETSLHKLK</sequence>
<dbReference type="Proteomes" id="UP000325440">
    <property type="component" value="Unassembled WGS sequence"/>
</dbReference>
<dbReference type="OrthoDB" id="6609678at2759"/>
<proteinExistence type="predicted"/>
<dbReference type="AlphaFoldDB" id="A0A5E4MMR6"/>
<dbReference type="EMBL" id="CABPRJ010000592">
    <property type="protein sequence ID" value="VVC31128.1"/>
    <property type="molecule type" value="Genomic_DNA"/>
</dbReference>
<keyword evidence="4" id="KW-1185">Reference proteome</keyword>
<name>A0A5E4MMR6_9HEMI</name>
<evidence type="ECO:0000259" key="2">
    <source>
        <dbReference type="Pfam" id="PF25298"/>
    </source>
</evidence>
<keyword evidence="1" id="KW-0175">Coiled coil</keyword>
<dbReference type="Pfam" id="PF25298">
    <property type="entry name" value="Baculo_FP_2nd"/>
    <property type="match status" value="1"/>
</dbReference>
<reference evidence="3 4" key="1">
    <citation type="submission" date="2019-08" db="EMBL/GenBank/DDBJ databases">
        <authorList>
            <person name="Alioto T."/>
            <person name="Alioto T."/>
            <person name="Gomez Garrido J."/>
        </authorList>
    </citation>
    <scope>NUCLEOTIDE SEQUENCE [LARGE SCALE GENOMIC DNA]</scope>
</reference>
<gene>
    <name evidence="3" type="ORF">CINCED_3A020810</name>
</gene>
<dbReference type="InterPro" id="IPR057251">
    <property type="entry name" value="FP_C"/>
</dbReference>
<evidence type="ECO:0000313" key="3">
    <source>
        <dbReference type="EMBL" id="VVC31128.1"/>
    </source>
</evidence>